<dbReference type="InterPro" id="IPR039869">
    <property type="entry name" value="UBTD1/2"/>
</dbReference>
<reference evidence="2" key="1">
    <citation type="submission" date="2021-09" db="EMBL/GenBank/DDBJ databases">
        <authorList>
            <consortium name="AG Swart"/>
            <person name="Singh M."/>
            <person name="Singh A."/>
            <person name="Seah K."/>
            <person name="Emmerich C."/>
        </authorList>
    </citation>
    <scope>NUCLEOTIDE SEQUENCE</scope>
    <source>
        <strain evidence="2">ATCC30299</strain>
    </source>
</reference>
<dbReference type="Pfam" id="PF00240">
    <property type="entry name" value="ubiquitin"/>
    <property type="match status" value="1"/>
</dbReference>
<feature type="domain" description="Ubiquitin-like" evidence="1">
    <location>
        <begin position="144"/>
        <end position="219"/>
    </location>
</feature>
<dbReference type="SMART" id="SM00213">
    <property type="entry name" value="UBQ"/>
    <property type="match status" value="1"/>
</dbReference>
<sequence length="219" mass="24467">MGNHCTRSEPDDNVTRTTFTIGKDYQELEGQTSGEGIKKTISWKATVTRAQLAAKREEFWRTRTSGRRHIWMAIKAAVEADHESTAVLLQMSGITTRNGSVSCCVDLNGNVYDVPPFIVNDPVIFPEDKKQRLAPKKPIENENIKIKLRRAGKIGDFDFEIESKNPAKIVKDAYAEKEGISPSTVRLFFGGKELKDEMSLASAFVRDGMVLQVFIRSAA</sequence>
<dbReference type="InterPro" id="IPR038169">
    <property type="entry name" value="DC-UbP/UBTD2_N_sf"/>
</dbReference>
<proteinExistence type="predicted"/>
<dbReference type="InterPro" id="IPR000626">
    <property type="entry name" value="Ubiquitin-like_dom"/>
</dbReference>
<accession>A0AAU9JVY9</accession>
<evidence type="ECO:0000259" key="1">
    <source>
        <dbReference type="PROSITE" id="PS50053"/>
    </source>
</evidence>
<dbReference type="SUPFAM" id="SSF54236">
    <property type="entry name" value="Ubiquitin-like"/>
    <property type="match status" value="1"/>
</dbReference>
<dbReference type="Gene3D" id="3.10.20.90">
    <property type="entry name" value="Phosphatidylinositol 3-kinase Catalytic Subunit, Chain A, domain 1"/>
    <property type="match status" value="1"/>
</dbReference>
<evidence type="ECO:0000313" key="2">
    <source>
        <dbReference type="EMBL" id="CAG9328721.1"/>
    </source>
</evidence>
<keyword evidence="3" id="KW-1185">Reference proteome</keyword>
<dbReference type="InterPro" id="IPR032752">
    <property type="entry name" value="DC-UbP/UBTD2_N"/>
</dbReference>
<dbReference type="InterPro" id="IPR029071">
    <property type="entry name" value="Ubiquitin-like_domsf"/>
</dbReference>
<dbReference type="Proteomes" id="UP001162131">
    <property type="component" value="Unassembled WGS sequence"/>
</dbReference>
<gene>
    <name evidence="2" type="ORF">BSTOLATCC_MIC46712</name>
</gene>
<organism evidence="2 3">
    <name type="scientific">Blepharisma stoltei</name>
    <dbReference type="NCBI Taxonomy" id="1481888"/>
    <lineage>
        <taxon>Eukaryota</taxon>
        <taxon>Sar</taxon>
        <taxon>Alveolata</taxon>
        <taxon>Ciliophora</taxon>
        <taxon>Postciliodesmatophora</taxon>
        <taxon>Heterotrichea</taxon>
        <taxon>Heterotrichida</taxon>
        <taxon>Blepharismidae</taxon>
        <taxon>Blepharisma</taxon>
    </lineage>
</organism>
<comment type="caution">
    <text evidence="2">The sequence shown here is derived from an EMBL/GenBank/DDBJ whole genome shotgun (WGS) entry which is preliminary data.</text>
</comment>
<protein>
    <recommendedName>
        <fullName evidence="1">Ubiquitin-like domain-containing protein</fullName>
    </recommendedName>
</protein>
<dbReference type="EMBL" id="CAJZBQ010000046">
    <property type="protein sequence ID" value="CAG9328721.1"/>
    <property type="molecule type" value="Genomic_DNA"/>
</dbReference>
<dbReference type="Gene3D" id="1.20.225.20">
    <property type="entry name" value="Ub domain-containing protein, DC-UbP/UBTD2, N-terminal domain"/>
    <property type="match status" value="1"/>
</dbReference>
<dbReference type="PROSITE" id="PS50053">
    <property type="entry name" value="UBIQUITIN_2"/>
    <property type="match status" value="1"/>
</dbReference>
<dbReference type="PANTHER" id="PTHR13609">
    <property type="entry name" value="UBIQUITIN DOMAIN CONTAINING 1 PROTEIN-RELATED"/>
    <property type="match status" value="1"/>
</dbReference>
<dbReference type="AlphaFoldDB" id="A0AAU9JVY9"/>
<dbReference type="Pfam" id="PF16455">
    <property type="entry name" value="UBD"/>
    <property type="match status" value="1"/>
</dbReference>
<evidence type="ECO:0000313" key="3">
    <source>
        <dbReference type="Proteomes" id="UP001162131"/>
    </source>
</evidence>
<dbReference type="CDD" id="cd17039">
    <property type="entry name" value="Ubl_ubiquitin_like"/>
    <property type="match status" value="1"/>
</dbReference>
<name>A0AAU9JVY9_9CILI</name>